<dbReference type="AlphaFoldDB" id="A0A2Z5UWK0"/>
<dbReference type="Gene3D" id="3.30.300.30">
    <property type="match status" value="2"/>
</dbReference>
<dbReference type="GO" id="GO:0016874">
    <property type="term" value="F:ligase activity"/>
    <property type="evidence" value="ECO:0007669"/>
    <property type="project" value="UniProtKB-KW"/>
</dbReference>
<dbReference type="Gene3D" id="3.40.50.150">
    <property type="entry name" value="Vaccinia Virus protein VP39"/>
    <property type="match status" value="1"/>
</dbReference>
<dbReference type="SUPFAM" id="SSF47336">
    <property type="entry name" value="ACP-like"/>
    <property type="match status" value="1"/>
</dbReference>
<dbReference type="RefSeq" id="WP_126322833.1">
    <property type="nucleotide sequence ID" value="NZ_AP018005.1"/>
</dbReference>
<feature type="domain" description="Carrier" evidence="2">
    <location>
        <begin position="926"/>
        <end position="1002"/>
    </location>
</feature>
<evidence type="ECO:0000259" key="2">
    <source>
        <dbReference type="PROSITE" id="PS50075"/>
    </source>
</evidence>
<name>A0A2Z5UWK0_9COXI</name>
<dbReference type="GO" id="GO:0031177">
    <property type="term" value="F:phosphopantetheine binding"/>
    <property type="evidence" value="ECO:0007669"/>
    <property type="project" value="TreeGrafter"/>
</dbReference>
<dbReference type="Proteomes" id="UP000282483">
    <property type="component" value="Chromosome"/>
</dbReference>
<keyword evidence="4" id="KW-1185">Reference proteome</keyword>
<evidence type="ECO:0000313" key="3">
    <source>
        <dbReference type="EMBL" id="BBB15373.1"/>
    </source>
</evidence>
<dbReference type="GO" id="GO:0044550">
    <property type="term" value="P:secondary metabolite biosynthetic process"/>
    <property type="evidence" value="ECO:0007669"/>
    <property type="project" value="TreeGrafter"/>
</dbReference>
<proteinExistence type="predicted"/>
<dbReference type="InterPro" id="IPR020845">
    <property type="entry name" value="AMP-binding_CS"/>
</dbReference>
<dbReference type="SUPFAM" id="SSF53335">
    <property type="entry name" value="S-adenosyl-L-methionine-dependent methyltransferases"/>
    <property type="match status" value="1"/>
</dbReference>
<dbReference type="InterPro" id="IPR029063">
    <property type="entry name" value="SAM-dependent_MTases_sf"/>
</dbReference>
<dbReference type="GO" id="GO:0005737">
    <property type="term" value="C:cytoplasm"/>
    <property type="evidence" value="ECO:0007669"/>
    <property type="project" value="TreeGrafter"/>
</dbReference>
<dbReference type="CDD" id="cd02440">
    <property type="entry name" value="AdoMet_MTases"/>
    <property type="match status" value="1"/>
</dbReference>
<dbReference type="PROSITE" id="PS50075">
    <property type="entry name" value="CARRIER"/>
    <property type="match status" value="1"/>
</dbReference>
<dbReference type="Gene3D" id="2.30.38.10">
    <property type="entry name" value="Luciferase, Domain 3"/>
    <property type="match status" value="1"/>
</dbReference>
<reference evidence="3 4" key="1">
    <citation type="submission" date="2017-03" db="EMBL/GenBank/DDBJ databases">
        <title>The genome sequence of Candidatus Rickettsiella viridis.</title>
        <authorList>
            <person name="Nikoh N."/>
            <person name="Tsuchida T."/>
            <person name="Yamaguchi K."/>
            <person name="Maeda T."/>
            <person name="Shigenobu S."/>
            <person name="Fukatsu T."/>
        </authorList>
    </citation>
    <scope>NUCLEOTIDE SEQUENCE [LARGE SCALE GENOMIC DNA]</scope>
    <source>
        <strain evidence="3 4">Ap-RA04</strain>
    </source>
</reference>
<keyword evidence="1" id="KW-0436">Ligase</keyword>
<protein>
    <submittedName>
        <fullName evidence="3">Amino acid adenylation domain protein</fullName>
    </submittedName>
</protein>
<dbReference type="SUPFAM" id="SSF56801">
    <property type="entry name" value="Acetyl-CoA synthetase-like"/>
    <property type="match status" value="1"/>
</dbReference>
<dbReference type="InterPro" id="IPR025714">
    <property type="entry name" value="Methyltranfer_dom"/>
</dbReference>
<dbReference type="PROSITE" id="PS00455">
    <property type="entry name" value="AMP_BINDING"/>
    <property type="match status" value="1"/>
</dbReference>
<dbReference type="OrthoDB" id="9757559at2"/>
<dbReference type="InterPro" id="IPR036736">
    <property type="entry name" value="ACP-like_sf"/>
</dbReference>
<dbReference type="EMBL" id="AP018005">
    <property type="protein sequence ID" value="BBB15373.1"/>
    <property type="molecule type" value="Genomic_DNA"/>
</dbReference>
<evidence type="ECO:0000313" key="4">
    <source>
        <dbReference type="Proteomes" id="UP000282483"/>
    </source>
</evidence>
<dbReference type="NCBIfam" id="TIGR01733">
    <property type="entry name" value="AA-adenyl-dom"/>
    <property type="match status" value="1"/>
</dbReference>
<dbReference type="InterPro" id="IPR045851">
    <property type="entry name" value="AMP-bd_C_sf"/>
</dbReference>
<dbReference type="PANTHER" id="PTHR45527:SF10">
    <property type="entry name" value="PYOCHELIN SYNTHASE PCHF"/>
    <property type="match status" value="1"/>
</dbReference>
<dbReference type="PANTHER" id="PTHR45527">
    <property type="entry name" value="NONRIBOSOMAL PEPTIDE SYNTHETASE"/>
    <property type="match status" value="1"/>
</dbReference>
<dbReference type="Pfam" id="PF00501">
    <property type="entry name" value="AMP-binding"/>
    <property type="match status" value="1"/>
</dbReference>
<evidence type="ECO:0000256" key="1">
    <source>
        <dbReference type="ARBA" id="ARBA00022598"/>
    </source>
</evidence>
<dbReference type="GO" id="GO:0043041">
    <property type="term" value="P:amino acid activation for nonribosomal peptide biosynthetic process"/>
    <property type="evidence" value="ECO:0007669"/>
    <property type="project" value="TreeGrafter"/>
</dbReference>
<dbReference type="Gene3D" id="3.40.50.980">
    <property type="match status" value="2"/>
</dbReference>
<dbReference type="FunFam" id="3.40.50.980:FF:000001">
    <property type="entry name" value="Non-ribosomal peptide synthetase"/>
    <property type="match status" value="1"/>
</dbReference>
<dbReference type="Pfam" id="PF00550">
    <property type="entry name" value="PP-binding"/>
    <property type="match status" value="1"/>
</dbReference>
<dbReference type="KEGG" id="rvi:RVIR1_08920"/>
<dbReference type="InterPro" id="IPR000873">
    <property type="entry name" value="AMP-dep_synth/lig_dom"/>
</dbReference>
<organism evidence="3 4">
    <name type="scientific">Candidatus Rickettsiella viridis</name>
    <dbReference type="NCBI Taxonomy" id="676208"/>
    <lineage>
        <taxon>Bacteria</taxon>
        <taxon>Pseudomonadati</taxon>
        <taxon>Pseudomonadota</taxon>
        <taxon>Gammaproteobacteria</taxon>
        <taxon>Legionellales</taxon>
        <taxon>Coxiellaceae</taxon>
        <taxon>Rickettsiella</taxon>
    </lineage>
</organism>
<dbReference type="InterPro" id="IPR009081">
    <property type="entry name" value="PP-bd_ACP"/>
</dbReference>
<sequence length="1006" mass="115218">MPSDLLLHKLFDQGLIQYPNNIAVQTSQKTLTYLELDIYSTYFAKELIKRQAKPNQLIAIVMEKGWEQVVAVLSVLKSGAAYLPIDPLESDERLAYLLKISQAEIILTQKKYERCPKWPNDKKIIPITTIPIKDRDTPIESRQKDTDLAYVLFTSGSTGIPKGVMISHQSAVNTILDINARFSINRLDKFIALSQLTFDLSVYDIFGCLAVGGALIIPDTAYVQNLQHWENLLFQDKVSVWNSVPALMDIFVDYLEQRYPCMPEHALRLVLLSGDWIPLKLPEKIRRVFGEEVTIISLGGATEASIWSILYPIKEVNPEWKSIPYGKAMKNQSFHILNKQLNPIINSEVGELFIGGLGVAKGYWQDMERTSAQFIQHPTLGRLYKTGDLGRYLVDGNIEFLGRIDSQVKIAGYRVEISAIEKYLLDFPDVEQAIVLPYSEGRHRKLAAYLTLNRHKYLIESDANLEHEQINYWQKIYDDLYKKEVSDSGNPTFHTAGWVCSTQNKVIPASHMHEWVENTAKRILNLQAESIFEIGCGTGLLLFRLSPYVKTYEAIDFSKNTIECVQEQLKDLAIKNVNLRVGEAKDIQKFNENCDLVILNSVIQYFPSINYLIEVLNQSIGKVKAKGHIFIGDIRSLTHLRAFYSTVLLEQQPHLSDEKEWKLLLDDLIEKEDELVIDADFFYAFQKINPRVSHVEILIKEGQFQNEMNGFRYDVILYVEHPINNVDELVVWRDWEIEAIDFGQLHTDLRHKETHYLAIKNIPNKRTVGLKRIANYGVDSSNISESLSSLKEQQVIARDYALDPKIFFDLAKDYNFFITAKWSSKNPVELFDVIISKSCKDYLPIFYDENKTNKSLSSYANLPLLSRINKVLISNIKVFLKAYLPWYMVPSYFAVMQQFPINANGKIDRKSLTKIFDKPFRKDIELATTPIQKKLLEIWKKILNIPTLGIHDNFMELGGTSLLAVQLIGEIYINFDVTISIQDILLNASTIAQLSLLIDSKLGNTL</sequence>
<dbReference type="InterPro" id="IPR010071">
    <property type="entry name" value="AA_adenyl_dom"/>
</dbReference>
<accession>A0A2Z5UWK0</accession>
<dbReference type="Gene3D" id="1.10.1200.10">
    <property type="entry name" value="ACP-like"/>
    <property type="match status" value="1"/>
</dbReference>
<dbReference type="Pfam" id="PF13847">
    <property type="entry name" value="Methyltransf_31"/>
    <property type="match status" value="1"/>
</dbReference>
<gene>
    <name evidence="3" type="ORF">RVIR1_08920</name>
</gene>